<reference evidence="1" key="1">
    <citation type="submission" date="2018-02" db="EMBL/GenBank/DDBJ databases">
        <title>Rhizophora mucronata_Transcriptome.</title>
        <authorList>
            <person name="Meera S.P."/>
            <person name="Sreeshan A."/>
            <person name="Augustine A."/>
        </authorList>
    </citation>
    <scope>NUCLEOTIDE SEQUENCE</scope>
    <source>
        <tissue evidence="1">Leaf</tissue>
    </source>
</reference>
<proteinExistence type="predicted"/>
<protein>
    <submittedName>
        <fullName evidence="1">Uncharacterized protein</fullName>
    </submittedName>
</protein>
<sequence length="27" mass="3490">MMQNNYFLVMIEYFFIKWQSSYCFRCP</sequence>
<dbReference type="EMBL" id="GGEC01071034">
    <property type="protein sequence ID" value="MBX51518.1"/>
    <property type="molecule type" value="Transcribed_RNA"/>
</dbReference>
<evidence type="ECO:0000313" key="1">
    <source>
        <dbReference type="EMBL" id="MBX51518.1"/>
    </source>
</evidence>
<organism evidence="1">
    <name type="scientific">Rhizophora mucronata</name>
    <name type="common">Asiatic mangrove</name>
    <dbReference type="NCBI Taxonomy" id="61149"/>
    <lineage>
        <taxon>Eukaryota</taxon>
        <taxon>Viridiplantae</taxon>
        <taxon>Streptophyta</taxon>
        <taxon>Embryophyta</taxon>
        <taxon>Tracheophyta</taxon>
        <taxon>Spermatophyta</taxon>
        <taxon>Magnoliopsida</taxon>
        <taxon>eudicotyledons</taxon>
        <taxon>Gunneridae</taxon>
        <taxon>Pentapetalae</taxon>
        <taxon>rosids</taxon>
        <taxon>fabids</taxon>
        <taxon>Malpighiales</taxon>
        <taxon>Rhizophoraceae</taxon>
        <taxon>Rhizophora</taxon>
    </lineage>
</organism>
<accession>A0A2P2P9T5</accession>
<name>A0A2P2P9T5_RHIMU</name>
<dbReference type="AlphaFoldDB" id="A0A2P2P9T5"/>